<dbReference type="EMBL" id="VAUP01000035">
    <property type="protein sequence ID" value="TLX41667.1"/>
    <property type="molecule type" value="Genomic_DNA"/>
</dbReference>
<accession>A0A6C1KDQ3</accession>
<gene>
    <name evidence="1" type="ORF">FBQ73_16210</name>
</gene>
<dbReference type="Proteomes" id="UP000305131">
    <property type="component" value="Unassembled WGS sequence"/>
</dbReference>
<comment type="caution">
    <text evidence="1">The sequence shown here is derived from an EMBL/GenBank/DDBJ whole genome shotgun (WGS) entry which is preliminary data.</text>
</comment>
<proteinExistence type="predicted"/>
<dbReference type="Pfam" id="PF04891">
    <property type="entry name" value="NifQ"/>
    <property type="match status" value="1"/>
</dbReference>
<evidence type="ECO:0000313" key="1">
    <source>
        <dbReference type="EMBL" id="TLX41667.1"/>
    </source>
</evidence>
<evidence type="ECO:0000313" key="2">
    <source>
        <dbReference type="Proteomes" id="UP000305131"/>
    </source>
</evidence>
<dbReference type="GO" id="GO:0009399">
    <property type="term" value="P:nitrogen fixation"/>
    <property type="evidence" value="ECO:0007669"/>
    <property type="project" value="InterPro"/>
</dbReference>
<organism evidence="1 2">
    <name type="scientific">Xanthobacter autotrophicus</name>
    <dbReference type="NCBI Taxonomy" id="280"/>
    <lineage>
        <taxon>Bacteria</taxon>
        <taxon>Pseudomonadati</taxon>
        <taxon>Pseudomonadota</taxon>
        <taxon>Alphaproteobacteria</taxon>
        <taxon>Hyphomicrobiales</taxon>
        <taxon>Xanthobacteraceae</taxon>
        <taxon>Xanthobacter</taxon>
    </lineage>
</organism>
<protein>
    <submittedName>
        <fullName evidence="1">Nitrogen fixation protein NifQ</fullName>
    </submittedName>
</protein>
<dbReference type="GeneID" id="95774997"/>
<reference evidence="1 2" key="1">
    <citation type="submission" date="2019-05" db="EMBL/GenBank/DDBJ databases">
        <authorList>
            <person name="Zhou X."/>
        </authorList>
    </citation>
    <scope>NUCLEOTIDE SEQUENCE [LARGE SCALE GENOMIC DNA]</scope>
    <source>
        <strain evidence="1 2">DSM 432</strain>
    </source>
</reference>
<dbReference type="OrthoDB" id="192277at2"/>
<dbReference type="RefSeq" id="WP_138400537.1">
    <property type="nucleotide sequence ID" value="NZ_JBAFVI010000005.1"/>
</dbReference>
<dbReference type="AlphaFoldDB" id="A0A6C1KDQ3"/>
<sequence>MAAEEVYDWLIASSTASAGDPFDAHVAASIVAVAFAEAEEDGRHCLEALGLEKSAFLDLARILFPNAVDTLDRRMDGRSPTVEAEEQSIRDILGIYSSDAGRLQTHFIAMIARRCQSPHHLWQDLGLRDRAELRALMTRRFAPLALKNRQDMKWKKFLYRMVCGSEGFTLCAAPVCSDCDEFHVCFGAEDGESRLARNRNAAANGNAPLGQIHGAALPEAAE</sequence>
<dbReference type="GO" id="GO:0030151">
    <property type="term" value="F:molybdenum ion binding"/>
    <property type="evidence" value="ECO:0007669"/>
    <property type="project" value="InterPro"/>
</dbReference>
<name>A0A6C1KDQ3_XANAU</name>
<dbReference type="InterPro" id="IPR006975">
    <property type="entry name" value="NifQ"/>
</dbReference>